<protein>
    <submittedName>
        <fullName evidence="2">Uncharacterized protein</fullName>
    </submittedName>
</protein>
<gene>
    <name evidence="2" type="ORF">T01_944</name>
</gene>
<dbReference type="InParanoid" id="A0A0V0YRM8"/>
<evidence type="ECO:0000313" key="2">
    <source>
        <dbReference type="EMBL" id="KRY02983.1"/>
    </source>
</evidence>
<accession>A0A0V0YRM8</accession>
<sequence>LMREIKSRKAVASGHLDMGDVKQKKKKKRKCIFL</sequence>
<comment type="caution">
    <text evidence="2">The sequence shown here is derived from an EMBL/GenBank/DDBJ whole genome shotgun (WGS) entry which is preliminary data.</text>
</comment>
<evidence type="ECO:0000256" key="1">
    <source>
        <dbReference type="SAM" id="MobiDB-lite"/>
    </source>
</evidence>
<dbReference type="AlphaFoldDB" id="A0A0V0YRM8"/>
<dbReference type="OrthoDB" id="5976022at2759"/>
<dbReference type="Proteomes" id="UP000054776">
    <property type="component" value="Unassembled WGS sequence"/>
</dbReference>
<name>A0A0V0YRM8_TRISP</name>
<dbReference type="EMBL" id="JYDH01005606">
    <property type="protein sequence ID" value="KRY02983.1"/>
    <property type="molecule type" value="Genomic_DNA"/>
</dbReference>
<dbReference type="STRING" id="6334.A0A0V0YRM8"/>
<keyword evidence="3" id="KW-1185">Reference proteome</keyword>
<evidence type="ECO:0000313" key="3">
    <source>
        <dbReference type="Proteomes" id="UP000054776"/>
    </source>
</evidence>
<proteinExistence type="predicted"/>
<reference evidence="2 3" key="1">
    <citation type="submission" date="2015-01" db="EMBL/GenBank/DDBJ databases">
        <title>Evolution of Trichinella species and genotypes.</title>
        <authorList>
            <person name="Korhonen P.K."/>
            <person name="Edoardo P."/>
            <person name="Giuseppe L.R."/>
            <person name="Gasser R.B."/>
        </authorList>
    </citation>
    <scope>NUCLEOTIDE SEQUENCE [LARGE SCALE GENOMIC DNA]</scope>
    <source>
        <strain evidence="2">ISS3</strain>
    </source>
</reference>
<feature type="region of interest" description="Disordered" evidence="1">
    <location>
        <begin position="1"/>
        <end position="21"/>
    </location>
</feature>
<feature type="non-terminal residue" evidence="2">
    <location>
        <position position="1"/>
    </location>
</feature>
<organism evidence="2 3">
    <name type="scientific">Trichinella spiralis</name>
    <name type="common">Trichina worm</name>
    <dbReference type="NCBI Taxonomy" id="6334"/>
    <lineage>
        <taxon>Eukaryota</taxon>
        <taxon>Metazoa</taxon>
        <taxon>Ecdysozoa</taxon>
        <taxon>Nematoda</taxon>
        <taxon>Enoplea</taxon>
        <taxon>Dorylaimia</taxon>
        <taxon>Trichinellida</taxon>
        <taxon>Trichinellidae</taxon>
        <taxon>Trichinella</taxon>
    </lineage>
</organism>